<feature type="transmembrane region" description="Helical" evidence="1">
    <location>
        <begin position="20"/>
        <end position="44"/>
    </location>
</feature>
<feature type="transmembrane region" description="Helical" evidence="1">
    <location>
        <begin position="252"/>
        <end position="274"/>
    </location>
</feature>
<dbReference type="EMBL" id="FUIG01000025">
    <property type="protein sequence ID" value="SJM31301.1"/>
    <property type="molecule type" value="Genomic_DNA"/>
</dbReference>
<keyword evidence="1" id="KW-0812">Transmembrane</keyword>
<dbReference type="AlphaFoldDB" id="A0A2P9AJK0"/>
<sequence length="330" mass="36325">MEMAPDIAAKPARMTASVKLGIFCLIYAGTAALLFPESFLAAFGETRLRLYYLLMPLMVFLGLAIAGVINRPRSPLGFVRDKLAARGIGATSTILIFMACVAAYTAYKHDFSGLVTFFADPLFARVDAAIHFGDPWRWARSVPVPPALDRLLYVLYSQLWLILLAGVVVFAAWLENAAARQRYFLALTTTAILLGVAVRLLGSSAGPIFYDRMFGGDRFADLITALKASNAGPDTLRITDYLYSSYTDNVTVVGSGISAMPSFHVAIVTLNALFLWSLNRWVGAIAWLYAAVILFGSVYSGWHYAIDGYVSIAAVLLIWRWASRRTYNWL</sequence>
<organism evidence="3 4">
    <name type="scientific">Mesorhizobium delmotii</name>
    <dbReference type="NCBI Taxonomy" id="1631247"/>
    <lineage>
        <taxon>Bacteria</taxon>
        <taxon>Pseudomonadati</taxon>
        <taxon>Pseudomonadota</taxon>
        <taxon>Alphaproteobacteria</taxon>
        <taxon>Hyphomicrobiales</taxon>
        <taxon>Phyllobacteriaceae</taxon>
        <taxon>Mesorhizobium</taxon>
    </lineage>
</organism>
<evidence type="ECO:0000313" key="4">
    <source>
        <dbReference type="Proteomes" id="UP000245698"/>
    </source>
</evidence>
<keyword evidence="1" id="KW-0472">Membrane</keyword>
<dbReference type="SUPFAM" id="SSF48317">
    <property type="entry name" value="Acid phosphatase/Vanadium-dependent haloperoxidase"/>
    <property type="match status" value="1"/>
</dbReference>
<reference evidence="4" key="1">
    <citation type="submission" date="2016-12" db="EMBL/GenBank/DDBJ databases">
        <authorList>
            <person name="Brunel B."/>
        </authorList>
    </citation>
    <scope>NUCLEOTIDE SEQUENCE [LARGE SCALE GENOMIC DNA]</scope>
</reference>
<dbReference type="InterPro" id="IPR036938">
    <property type="entry name" value="PAP2/HPO_sf"/>
</dbReference>
<dbReference type="InterPro" id="IPR026841">
    <property type="entry name" value="Aur1/Ipt1"/>
</dbReference>
<proteinExistence type="predicted"/>
<dbReference type="GO" id="GO:0016020">
    <property type="term" value="C:membrane"/>
    <property type="evidence" value="ECO:0007669"/>
    <property type="project" value="UniProtKB-SubCell"/>
</dbReference>
<dbReference type="Pfam" id="PF14378">
    <property type="entry name" value="PAP2_3"/>
    <property type="match status" value="1"/>
</dbReference>
<feature type="transmembrane region" description="Helical" evidence="1">
    <location>
        <begin position="50"/>
        <end position="71"/>
    </location>
</feature>
<protein>
    <submittedName>
        <fullName evidence="3">Membrane protein</fullName>
    </submittedName>
</protein>
<dbReference type="Proteomes" id="UP000245698">
    <property type="component" value="Unassembled WGS sequence"/>
</dbReference>
<feature type="transmembrane region" description="Helical" evidence="1">
    <location>
        <begin position="83"/>
        <end position="107"/>
    </location>
</feature>
<feature type="domain" description="Inositolphosphotransferase Aur1/Ipt1" evidence="2">
    <location>
        <begin position="124"/>
        <end position="319"/>
    </location>
</feature>
<name>A0A2P9AJK0_9HYPH</name>
<feature type="transmembrane region" description="Helical" evidence="1">
    <location>
        <begin position="183"/>
        <end position="202"/>
    </location>
</feature>
<evidence type="ECO:0000313" key="3">
    <source>
        <dbReference type="EMBL" id="SJM31301.1"/>
    </source>
</evidence>
<accession>A0A2P9AJK0</accession>
<keyword evidence="4" id="KW-1185">Reference proteome</keyword>
<gene>
    <name evidence="3" type="ORF">BQ8482_190031</name>
</gene>
<evidence type="ECO:0000256" key="1">
    <source>
        <dbReference type="SAM" id="Phobius"/>
    </source>
</evidence>
<feature type="transmembrane region" description="Helical" evidence="1">
    <location>
        <begin position="281"/>
        <end position="298"/>
    </location>
</feature>
<evidence type="ECO:0000259" key="2">
    <source>
        <dbReference type="Pfam" id="PF14378"/>
    </source>
</evidence>
<feature type="transmembrane region" description="Helical" evidence="1">
    <location>
        <begin position="304"/>
        <end position="322"/>
    </location>
</feature>
<feature type="transmembrane region" description="Helical" evidence="1">
    <location>
        <begin position="151"/>
        <end position="174"/>
    </location>
</feature>
<keyword evidence="1" id="KW-1133">Transmembrane helix</keyword>